<dbReference type="Pfam" id="PF07804">
    <property type="entry name" value="HipA_C"/>
    <property type="match status" value="1"/>
</dbReference>
<accession>A0ABT8TAE8</accession>
<dbReference type="InterPro" id="IPR012893">
    <property type="entry name" value="HipA-like_C"/>
</dbReference>
<proteinExistence type="inferred from homology"/>
<dbReference type="PANTHER" id="PTHR37419">
    <property type="entry name" value="SERINE/THREONINE-PROTEIN KINASE TOXIN HIPA"/>
    <property type="match status" value="1"/>
</dbReference>
<evidence type="ECO:0000259" key="4">
    <source>
        <dbReference type="Pfam" id="PF07804"/>
    </source>
</evidence>
<dbReference type="Proteomes" id="UP001168380">
    <property type="component" value="Unassembled WGS sequence"/>
</dbReference>
<feature type="domain" description="HipA N-terminal subdomain 1" evidence="5">
    <location>
        <begin position="8"/>
        <end position="117"/>
    </location>
</feature>
<dbReference type="Gene3D" id="1.10.1070.20">
    <property type="match status" value="1"/>
</dbReference>
<comment type="caution">
    <text evidence="6">The sequence shown here is derived from an EMBL/GenBank/DDBJ whole genome shotgun (WGS) entry which is preliminary data.</text>
</comment>
<keyword evidence="7" id="KW-1185">Reference proteome</keyword>
<dbReference type="InterPro" id="IPR017508">
    <property type="entry name" value="HipA_N1"/>
</dbReference>
<name>A0ABT8TAE8_9GAMM</name>
<keyword evidence="2" id="KW-0808">Transferase</keyword>
<evidence type="ECO:0000256" key="2">
    <source>
        <dbReference type="ARBA" id="ARBA00022679"/>
    </source>
</evidence>
<dbReference type="EMBL" id="JAULRT010000032">
    <property type="protein sequence ID" value="MDO3381094.1"/>
    <property type="molecule type" value="Genomic_DNA"/>
</dbReference>
<evidence type="ECO:0000256" key="1">
    <source>
        <dbReference type="ARBA" id="ARBA00010164"/>
    </source>
</evidence>
<dbReference type="PANTHER" id="PTHR37419:SF8">
    <property type="entry name" value="TOXIN YJJJ"/>
    <property type="match status" value="1"/>
</dbReference>
<reference evidence="6" key="1">
    <citation type="submission" date="2023-07" db="EMBL/GenBank/DDBJ databases">
        <title>Gilvimarinus algae sp. nov., isolated from the surface of Kelp.</title>
        <authorList>
            <person name="Sun Y.Y."/>
            <person name="Gong Y."/>
            <person name="Du Z.J."/>
        </authorList>
    </citation>
    <scope>NUCLEOTIDE SEQUENCE</scope>
    <source>
        <strain evidence="6">SDUM040014</strain>
    </source>
</reference>
<dbReference type="Pfam" id="PF13657">
    <property type="entry name" value="Couple_hipA"/>
    <property type="match status" value="1"/>
</dbReference>
<keyword evidence="3" id="KW-0418">Kinase</keyword>
<feature type="domain" description="HipA-like C-terminal" evidence="4">
    <location>
        <begin position="168"/>
        <end position="407"/>
    </location>
</feature>
<comment type="similarity">
    <text evidence="1">Belongs to the HipA Ser/Thr kinase family.</text>
</comment>
<dbReference type="RefSeq" id="WP_302711218.1">
    <property type="nucleotide sequence ID" value="NZ_JAULRT010000032.1"/>
</dbReference>
<evidence type="ECO:0000259" key="5">
    <source>
        <dbReference type="Pfam" id="PF13657"/>
    </source>
</evidence>
<dbReference type="InterPro" id="IPR052028">
    <property type="entry name" value="HipA_Ser/Thr_kinase"/>
</dbReference>
<organism evidence="6 7">
    <name type="scientific">Gilvimarinus algae</name>
    <dbReference type="NCBI Taxonomy" id="3058037"/>
    <lineage>
        <taxon>Bacteria</taxon>
        <taxon>Pseudomonadati</taxon>
        <taxon>Pseudomonadota</taxon>
        <taxon>Gammaproteobacteria</taxon>
        <taxon>Cellvibrionales</taxon>
        <taxon>Cellvibrionaceae</taxon>
        <taxon>Gilvimarinus</taxon>
    </lineage>
</organism>
<gene>
    <name evidence="6" type="ORF">QWI16_02845</name>
</gene>
<protein>
    <submittedName>
        <fullName evidence="6">Type II toxin-antitoxin system HipA family toxin</fullName>
    </submittedName>
</protein>
<sequence>MIAKACKVEFMGLEVGTLAQPDDAPCAMFEYSPQWLAEGFSVAPLHMPLSRAVYQFPHLPSETYRGLPAAFADSLPDDFGNALINAWLARQGLDQAQFGAIDRLLYTGTRGMGALEYQQALEPFANRAEALQMTELVHLAQQVLNQRGQVRVNAGQDHAMSHLLQVGTSAGGARPKAVIAVNADRTQILSGQVEAPPGFEHYLLKFDGVVEYRQDRETFGDPQGYGLMEYAYYLMALDCGLDMSPSELLEENGRAHFMTRRFDRERNQKYHILTLCAMAHADFKQPGAFSYEELLSVARQLNLSVEEQRQIYRRMVFNVIARNHDDHTKNTAFYVDDDLRWRLAPAYDIAYSYKPGSPWVNSHQLSINGKRDGFTRGDLLQVAKLITRFNDRQATAVIDETIAVIAQWKDYANRAGVFAPFADEIFANLRLQL</sequence>
<evidence type="ECO:0000313" key="7">
    <source>
        <dbReference type="Proteomes" id="UP001168380"/>
    </source>
</evidence>
<evidence type="ECO:0000256" key="3">
    <source>
        <dbReference type="ARBA" id="ARBA00022777"/>
    </source>
</evidence>
<evidence type="ECO:0000313" key="6">
    <source>
        <dbReference type="EMBL" id="MDO3381094.1"/>
    </source>
</evidence>